<organism evidence="3 4">
    <name type="scientific">Rickettsia asiatica</name>
    <dbReference type="NCBI Taxonomy" id="238800"/>
    <lineage>
        <taxon>Bacteria</taxon>
        <taxon>Pseudomonadati</taxon>
        <taxon>Pseudomonadota</taxon>
        <taxon>Alphaproteobacteria</taxon>
        <taxon>Rickettsiales</taxon>
        <taxon>Rickettsiaceae</taxon>
        <taxon>Rickettsieae</taxon>
        <taxon>Rickettsia</taxon>
        <taxon>spotted fever group</taxon>
    </lineage>
</organism>
<evidence type="ECO:0000256" key="1">
    <source>
        <dbReference type="ARBA" id="ARBA00009981"/>
    </source>
</evidence>
<name>A0A510GHT0_9RICK</name>
<gene>
    <name evidence="3" type="ORF">RAS_14660</name>
</gene>
<sequence>MNKWQLHEAKNKLSNIIDIAMHGTPQCITKRGEEAVVIISIKNYKQFTKQKLSFSEYLLSAPDFNKLDIQRTKGKAREFEL</sequence>
<dbReference type="SUPFAM" id="SSF143120">
    <property type="entry name" value="YefM-like"/>
    <property type="match status" value="1"/>
</dbReference>
<keyword evidence="4" id="KW-1185">Reference proteome</keyword>
<accession>A0A510GHT0</accession>
<evidence type="ECO:0000313" key="3">
    <source>
        <dbReference type="EMBL" id="BBJ32357.1"/>
    </source>
</evidence>
<evidence type="ECO:0000256" key="2">
    <source>
        <dbReference type="RuleBase" id="RU362080"/>
    </source>
</evidence>
<dbReference type="InterPro" id="IPR036165">
    <property type="entry name" value="YefM-like_sf"/>
</dbReference>
<dbReference type="NCBIfam" id="TIGR01552">
    <property type="entry name" value="phd_fam"/>
    <property type="match status" value="1"/>
</dbReference>
<dbReference type="Proteomes" id="UP000321183">
    <property type="component" value="Chromosome"/>
</dbReference>
<dbReference type="Gene3D" id="3.40.1620.10">
    <property type="entry name" value="YefM-like domain"/>
    <property type="match status" value="1"/>
</dbReference>
<proteinExistence type="inferred from homology"/>
<dbReference type="RefSeq" id="WP_147143732.1">
    <property type="nucleotide sequence ID" value="NZ_AP019563.1"/>
</dbReference>
<reference evidence="3 4" key="1">
    <citation type="submission" date="2019-04" db="EMBL/GenBank/DDBJ databases">
        <title>Draft genome sequence of Rickettsia asiatica Maytaro1284.</title>
        <authorList>
            <person name="Thu M."/>
            <person name="Qiu Y."/>
            <person name="Nakao R."/>
        </authorList>
    </citation>
    <scope>NUCLEOTIDE SEQUENCE [LARGE SCALE GENOMIC DNA]</scope>
    <source>
        <strain evidence="3 4">Maytaro1284</strain>
    </source>
</reference>
<comment type="similarity">
    <text evidence="1 2">Belongs to the phD/YefM antitoxin family.</text>
</comment>
<protein>
    <recommendedName>
        <fullName evidence="2">Antitoxin</fullName>
    </recommendedName>
</protein>
<dbReference type="AlphaFoldDB" id="A0A510GHT0"/>
<comment type="function">
    <text evidence="2">Antitoxin component of a type II toxin-antitoxin (TA) system.</text>
</comment>
<dbReference type="InterPro" id="IPR006442">
    <property type="entry name" value="Antitoxin_Phd/YefM"/>
</dbReference>
<dbReference type="KEGG" id="ras:RAS_14660"/>
<evidence type="ECO:0000313" key="4">
    <source>
        <dbReference type="Proteomes" id="UP000321183"/>
    </source>
</evidence>
<dbReference type="Pfam" id="PF02604">
    <property type="entry name" value="PhdYeFM_antitox"/>
    <property type="match status" value="1"/>
</dbReference>
<dbReference type="EMBL" id="AP019563">
    <property type="protein sequence ID" value="BBJ32357.1"/>
    <property type="molecule type" value="Genomic_DNA"/>
</dbReference>